<proteinExistence type="predicted"/>
<comment type="caution">
    <text evidence="1">The sequence shown here is derived from an EMBL/GenBank/DDBJ whole genome shotgun (WGS) entry which is preliminary data.</text>
</comment>
<reference evidence="1 2" key="1">
    <citation type="submission" date="2013-08" db="EMBL/GenBank/DDBJ databases">
        <authorList>
            <person name="Durkin A.S."/>
            <person name="Haft D.R."/>
            <person name="McCorrison J."/>
            <person name="Torralba M."/>
            <person name="Gillis M."/>
            <person name="Haft D.H."/>
            <person name="Methe B."/>
            <person name="Sutton G."/>
            <person name="Nelson K.E."/>
        </authorList>
    </citation>
    <scope>NUCLEOTIDE SEQUENCE [LARGE SCALE GENOMIC DNA]</scope>
    <source>
        <strain evidence="1 2">ATCC 35536</strain>
    </source>
</reference>
<name>A0ABP2YMN3_TRESO</name>
<evidence type="ECO:0000313" key="2">
    <source>
        <dbReference type="Proteomes" id="UP000016646"/>
    </source>
</evidence>
<dbReference type="Proteomes" id="UP000016646">
    <property type="component" value="Unassembled WGS sequence"/>
</dbReference>
<dbReference type="RefSeq" id="WP_021495524.1">
    <property type="nucleotide sequence ID" value="NZ_AVQI01000027.1"/>
</dbReference>
<organism evidence="1 2">
    <name type="scientific">Treponema socranskii subsp. socranskii VPI DR56BR1116 = ATCC 35536</name>
    <dbReference type="NCBI Taxonomy" id="1125725"/>
    <lineage>
        <taxon>Bacteria</taxon>
        <taxon>Pseudomonadati</taxon>
        <taxon>Spirochaetota</taxon>
        <taxon>Spirochaetia</taxon>
        <taxon>Spirochaetales</taxon>
        <taxon>Treponemataceae</taxon>
        <taxon>Treponema</taxon>
    </lineage>
</organism>
<keyword evidence="2" id="KW-1185">Reference proteome</keyword>
<evidence type="ECO:0008006" key="3">
    <source>
        <dbReference type="Google" id="ProtNLM"/>
    </source>
</evidence>
<gene>
    <name evidence="1" type="ORF">HMPREF0860_2606</name>
</gene>
<sequence>MGLLGLASGGQAKKSPGLLAAAAPLVQKTSYASFSKLCKDFHIRHGAVFQMTDGSFTMSGCTGLDAASAVLSVSSSDFWDGTIGKDPSVKSFSKPAGNLTAFYQLFSPRIKEKLSCLHFLRLSSDAIFVKADFIGEDSVPPVEAIKIPLAEFIKNGDSRKNNKSLFSVDSSLLQEKDATLFLLSTKIAINRILVSDAPKSAPIKDRIFTAIYADAADILERSFAAPNICCRGKNGELHIVLFCRADFDEAVLQFHVNRALTPLLDAAAESLMLIKAGTAHTTEDIERFTAEG</sequence>
<dbReference type="EMBL" id="AVQI01000027">
    <property type="protein sequence ID" value="ERK04170.1"/>
    <property type="molecule type" value="Genomic_DNA"/>
</dbReference>
<evidence type="ECO:0000313" key="1">
    <source>
        <dbReference type="EMBL" id="ERK04170.1"/>
    </source>
</evidence>
<protein>
    <recommendedName>
        <fullName evidence="3">Roadblock/LC7 domain protein</fullName>
    </recommendedName>
</protein>
<accession>A0ABP2YMN3</accession>